<evidence type="ECO:0000256" key="3">
    <source>
        <dbReference type="SAM" id="SignalP"/>
    </source>
</evidence>
<feature type="signal peptide" evidence="3">
    <location>
        <begin position="1"/>
        <end position="22"/>
    </location>
</feature>
<evidence type="ECO:0000313" key="4">
    <source>
        <dbReference type="EMBL" id="KAK1733926.1"/>
    </source>
</evidence>
<keyword evidence="3" id="KW-0732">Signal</keyword>
<keyword evidence="5" id="KW-1185">Reference proteome</keyword>
<feature type="compositionally biased region" description="Low complexity" evidence="1">
    <location>
        <begin position="47"/>
        <end position="81"/>
    </location>
</feature>
<organism evidence="4 5">
    <name type="scientific">Skeletonema marinoi</name>
    <dbReference type="NCBI Taxonomy" id="267567"/>
    <lineage>
        <taxon>Eukaryota</taxon>
        <taxon>Sar</taxon>
        <taxon>Stramenopiles</taxon>
        <taxon>Ochrophyta</taxon>
        <taxon>Bacillariophyta</taxon>
        <taxon>Coscinodiscophyceae</taxon>
        <taxon>Thalassiosirophycidae</taxon>
        <taxon>Thalassiosirales</taxon>
        <taxon>Skeletonemataceae</taxon>
        <taxon>Skeletonema</taxon>
        <taxon>Skeletonema marinoi-dohrnii complex</taxon>
    </lineage>
</organism>
<accession>A0AAD8XU36</accession>
<dbReference type="Proteomes" id="UP001224775">
    <property type="component" value="Unassembled WGS sequence"/>
</dbReference>
<name>A0AAD8XU36_9STRA</name>
<dbReference type="PANTHER" id="PTHR33683">
    <property type="entry name" value="1, PUTATIVE-RELATED"/>
    <property type="match status" value="1"/>
</dbReference>
<dbReference type="PANTHER" id="PTHR33683:SF46">
    <property type="entry name" value="SUSHI DOMAIN-CONTAINING PROTEIN"/>
    <property type="match status" value="1"/>
</dbReference>
<feature type="chain" id="PRO_5042046114" evidence="3">
    <location>
        <begin position="23"/>
        <end position="199"/>
    </location>
</feature>
<dbReference type="AlphaFoldDB" id="A0AAD8XU36"/>
<evidence type="ECO:0000313" key="5">
    <source>
        <dbReference type="Proteomes" id="UP001224775"/>
    </source>
</evidence>
<keyword evidence="2" id="KW-1133">Transmembrane helix</keyword>
<feature type="region of interest" description="Disordered" evidence="1">
    <location>
        <begin position="38"/>
        <end position="93"/>
    </location>
</feature>
<keyword evidence="2" id="KW-0472">Membrane</keyword>
<proteinExistence type="predicted"/>
<keyword evidence="2" id="KW-0812">Transmembrane</keyword>
<dbReference type="EMBL" id="JATAAI010000043">
    <property type="protein sequence ID" value="KAK1733926.1"/>
    <property type="molecule type" value="Genomic_DNA"/>
</dbReference>
<evidence type="ECO:0000256" key="1">
    <source>
        <dbReference type="SAM" id="MobiDB-lite"/>
    </source>
</evidence>
<sequence length="199" mass="21244">MRSSLARLLLIGCALFPKAALGRTVSLYHVIRALPTSSPTATPSYQPSARPSSHPTSSPSSLPSSSPTSSPSSRPSLRPTLQPTAFPQPSPTPTIAASLSIQQQLQTSEAMANVPFGTTFGFWEIASLALIVILFCFIGIGSCLALPKQRTDEDTVAPEGDVDRERWDWLSSSFWLGEQSFDESLGSLDSSWGDESSLG</sequence>
<feature type="transmembrane region" description="Helical" evidence="2">
    <location>
        <begin position="125"/>
        <end position="146"/>
    </location>
</feature>
<gene>
    <name evidence="4" type="ORF">QTG54_015453</name>
</gene>
<comment type="caution">
    <text evidence="4">The sequence shown here is derived from an EMBL/GenBank/DDBJ whole genome shotgun (WGS) entry which is preliminary data.</text>
</comment>
<reference evidence="4" key="1">
    <citation type="submission" date="2023-06" db="EMBL/GenBank/DDBJ databases">
        <title>Survivors Of The Sea: Transcriptome response of Skeletonema marinoi to long-term dormancy.</title>
        <authorList>
            <person name="Pinder M.I.M."/>
            <person name="Kourtchenko O."/>
            <person name="Robertson E.K."/>
            <person name="Larsson T."/>
            <person name="Maumus F."/>
            <person name="Osuna-Cruz C.M."/>
            <person name="Vancaester E."/>
            <person name="Stenow R."/>
            <person name="Vandepoele K."/>
            <person name="Ploug H."/>
            <person name="Bruchert V."/>
            <person name="Godhe A."/>
            <person name="Topel M."/>
        </authorList>
    </citation>
    <scope>NUCLEOTIDE SEQUENCE</scope>
    <source>
        <strain evidence="4">R05AC</strain>
    </source>
</reference>
<protein>
    <submittedName>
        <fullName evidence="4">Uncharacterized protein</fullName>
    </submittedName>
</protein>
<evidence type="ECO:0000256" key="2">
    <source>
        <dbReference type="SAM" id="Phobius"/>
    </source>
</evidence>